<feature type="domain" description="Histidine kinase" evidence="17">
    <location>
        <begin position="243"/>
        <end position="346"/>
    </location>
</feature>
<comment type="catalytic activity">
    <reaction evidence="1">
        <text>ATP + protein L-histidine = ADP + protein N-phospho-L-histidine.</text>
        <dbReference type="EC" id="2.7.13.3"/>
    </reaction>
</comment>
<dbReference type="CDD" id="cd16917">
    <property type="entry name" value="HATPase_UhpB-NarQ-NarX-like"/>
    <property type="match status" value="1"/>
</dbReference>
<evidence type="ECO:0000256" key="15">
    <source>
        <dbReference type="ARBA" id="ARBA00030800"/>
    </source>
</evidence>
<dbReference type="PRINTS" id="PR00344">
    <property type="entry name" value="BCTRLSENSOR"/>
</dbReference>
<organism evidence="18 19">
    <name type="scientific">Actinacidiphila glaucinigra</name>
    <dbReference type="NCBI Taxonomy" id="235986"/>
    <lineage>
        <taxon>Bacteria</taxon>
        <taxon>Bacillati</taxon>
        <taxon>Actinomycetota</taxon>
        <taxon>Actinomycetes</taxon>
        <taxon>Kitasatosporales</taxon>
        <taxon>Streptomycetaceae</taxon>
        <taxon>Actinacidiphila</taxon>
    </lineage>
</organism>
<evidence type="ECO:0000256" key="3">
    <source>
        <dbReference type="ARBA" id="ARBA00004496"/>
    </source>
</evidence>
<evidence type="ECO:0000256" key="4">
    <source>
        <dbReference type="ARBA" id="ARBA00012438"/>
    </source>
</evidence>
<evidence type="ECO:0000256" key="7">
    <source>
        <dbReference type="ARBA" id="ARBA00022490"/>
    </source>
</evidence>
<evidence type="ECO:0000256" key="10">
    <source>
        <dbReference type="ARBA" id="ARBA00022777"/>
    </source>
</evidence>
<keyword evidence="16" id="KW-0472">Membrane</keyword>
<feature type="transmembrane region" description="Helical" evidence="16">
    <location>
        <begin position="64"/>
        <end position="85"/>
    </location>
</feature>
<dbReference type="InterPro" id="IPR011712">
    <property type="entry name" value="Sig_transdc_His_kin_sub3_dim/P"/>
</dbReference>
<comment type="cofactor">
    <cofactor evidence="2">
        <name>[4Fe-4S] cluster</name>
        <dbReference type="ChEBI" id="CHEBI:49883"/>
    </cofactor>
</comment>
<proteinExistence type="predicted"/>
<dbReference type="InterPro" id="IPR003594">
    <property type="entry name" value="HATPase_dom"/>
</dbReference>
<dbReference type="SUPFAM" id="SSF55874">
    <property type="entry name" value="ATPase domain of HSP90 chaperone/DNA topoisomerase II/histidine kinase"/>
    <property type="match status" value="1"/>
</dbReference>
<evidence type="ECO:0000256" key="14">
    <source>
        <dbReference type="ARBA" id="ARBA00024827"/>
    </source>
</evidence>
<accession>A0A239G7W3</accession>
<sequence>MTPSGPGRTGTRLALEGLGTCLLAAATVMEVTDRSQAWELALALAAAVSYLLLTPLVAPRQRMWLIVAIAFALMLTVAGTVRVAQQPSLNVLHVLPLLLVAYALLAVRSSARRESRLRRERVRARHDGEERERRRWARELHDDTLQELGAVQVVLSTAAADGRPEAMREAIDQARGLVGNQIASLRHLIVDLRPVVLDELGLQPALQALCRRSFETYGIRTELRLGPRADTACGGLTAETQAQMYRIVQEAITNAVKHAEPTRVVVSLESDQRSVHVAITDNGHGMAAATAAGRAAPRAAEPPAPQTRGIGLSAMRERAELIDARLTVRSAPGEGTTVDLRVPWGPGEPPCELRGEVPGEG</sequence>
<gene>
    <name evidence="18" type="ORF">SAMN05216252_107264</name>
</gene>
<evidence type="ECO:0000256" key="8">
    <source>
        <dbReference type="ARBA" id="ARBA00022679"/>
    </source>
</evidence>
<evidence type="ECO:0000313" key="18">
    <source>
        <dbReference type="EMBL" id="SNS65055.1"/>
    </source>
</evidence>
<dbReference type="InterPro" id="IPR036890">
    <property type="entry name" value="HATPase_C_sf"/>
</dbReference>
<dbReference type="Pfam" id="PF02518">
    <property type="entry name" value="HATPase_c"/>
    <property type="match status" value="1"/>
</dbReference>
<reference evidence="18 19" key="1">
    <citation type="submission" date="2017-06" db="EMBL/GenBank/DDBJ databases">
        <authorList>
            <person name="Kim H.J."/>
            <person name="Triplett B.A."/>
        </authorList>
    </citation>
    <scope>NUCLEOTIDE SEQUENCE [LARGE SCALE GENOMIC DNA]</scope>
    <source>
        <strain evidence="18 19">CGMCC 4.1858</strain>
    </source>
</reference>
<keyword evidence="7" id="KW-0963">Cytoplasm</keyword>
<evidence type="ECO:0000259" key="17">
    <source>
        <dbReference type="PROSITE" id="PS50109"/>
    </source>
</evidence>
<dbReference type="Pfam" id="PF07730">
    <property type="entry name" value="HisKA_3"/>
    <property type="match status" value="1"/>
</dbReference>
<dbReference type="GO" id="GO:0046983">
    <property type="term" value="F:protein dimerization activity"/>
    <property type="evidence" value="ECO:0007669"/>
    <property type="project" value="InterPro"/>
</dbReference>
<keyword evidence="11" id="KW-0408">Iron</keyword>
<dbReference type="EMBL" id="FZOF01000007">
    <property type="protein sequence ID" value="SNS65055.1"/>
    <property type="molecule type" value="Genomic_DNA"/>
</dbReference>
<dbReference type="Gene3D" id="3.30.565.10">
    <property type="entry name" value="Histidine kinase-like ATPase, C-terminal domain"/>
    <property type="match status" value="1"/>
</dbReference>
<keyword evidence="16" id="KW-0812">Transmembrane</keyword>
<evidence type="ECO:0000256" key="9">
    <source>
        <dbReference type="ARBA" id="ARBA00022723"/>
    </source>
</evidence>
<feature type="transmembrane region" description="Helical" evidence="16">
    <location>
        <begin position="91"/>
        <end position="111"/>
    </location>
</feature>
<keyword evidence="16" id="KW-1133">Transmembrane helix</keyword>
<keyword evidence="10 18" id="KW-0418">Kinase</keyword>
<evidence type="ECO:0000256" key="6">
    <source>
        <dbReference type="ARBA" id="ARBA00022485"/>
    </source>
</evidence>
<dbReference type="GO" id="GO:0000155">
    <property type="term" value="F:phosphorelay sensor kinase activity"/>
    <property type="evidence" value="ECO:0007669"/>
    <property type="project" value="InterPro"/>
</dbReference>
<keyword evidence="6" id="KW-0004">4Fe-4S</keyword>
<dbReference type="GO" id="GO:0046872">
    <property type="term" value="F:metal ion binding"/>
    <property type="evidence" value="ECO:0007669"/>
    <property type="project" value="UniProtKB-KW"/>
</dbReference>
<evidence type="ECO:0000256" key="16">
    <source>
        <dbReference type="SAM" id="Phobius"/>
    </source>
</evidence>
<comment type="subcellular location">
    <subcellularLocation>
        <location evidence="3">Cytoplasm</location>
    </subcellularLocation>
</comment>
<dbReference type="GO" id="GO:0051539">
    <property type="term" value="F:4 iron, 4 sulfur cluster binding"/>
    <property type="evidence" value="ECO:0007669"/>
    <property type="project" value="UniProtKB-KW"/>
</dbReference>
<evidence type="ECO:0000256" key="13">
    <source>
        <dbReference type="ARBA" id="ARBA00023014"/>
    </source>
</evidence>
<dbReference type="GO" id="GO:0005737">
    <property type="term" value="C:cytoplasm"/>
    <property type="evidence" value="ECO:0007669"/>
    <property type="project" value="UniProtKB-SubCell"/>
</dbReference>
<keyword evidence="19" id="KW-1185">Reference proteome</keyword>
<evidence type="ECO:0000256" key="5">
    <source>
        <dbReference type="ARBA" id="ARBA00017322"/>
    </source>
</evidence>
<evidence type="ECO:0000256" key="11">
    <source>
        <dbReference type="ARBA" id="ARBA00023004"/>
    </source>
</evidence>
<name>A0A239G7W3_9ACTN</name>
<dbReference type="InterPro" id="IPR050482">
    <property type="entry name" value="Sensor_HK_TwoCompSys"/>
</dbReference>
<evidence type="ECO:0000313" key="19">
    <source>
        <dbReference type="Proteomes" id="UP000198280"/>
    </source>
</evidence>
<dbReference type="PROSITE" id="PS50109">
    <property type="entry name" value="HIS_KIN"/>
    <property type="match status" value="1"/>
</dbReference>
<keyword evidence="12" id="KW-0902">Two-component regulatory system</keyword>
<dbReference type="InterPro" id="IPR005467">
    <property type="entry name" value="His_kinase_dom"/>
</dbReference>
<dbReference type="AlphaFoldDB" id="A0A239G7W3"/>
<dbReference type="PANTHER" id="PTHR24421">
    <property type="entry name" value="NITRATE/NITRITE SENSOR PROTEIN NARX-RELATED"/>
    <property type="match status" value="1"/>
</dbReference>
<protein>
    <recommendedName>
        <fullName evidence="5">Oxygen sensor histidine kinase NreB</fullName>
        <ecNumber evidence="4">2.7.13.3</ecNumber>
    </recommendedName>
    <alternativeName>
        <fullName evidence="15">Nitrogen regulation protein B</fullName>
    </alternativeName>
</protein>
<comment type="function">
    <text evidence="14">Member of the two-component regulatory system NreB/NreC involved in the control of dissimilatory nitrate/nitrite reduction in response to oxygen. NreB functions as a direct oxygen sensor histidine kinase which is autophosphorylated, in the absence of oxygen, probably at the conserved histidine residue, and transfers its phosphate group probably to a conserved aspartate residue of NreC. NreB/NreC activates the expression of the nitrate (narGHJI) and nitrite (nir) reductase operons, as well as the putative nitrate transporter gene narT.</text>
</comment>
<evidence type="ECO:0000256" key="1">
    <source>
        <dbReference type="ARBA" id="ARBA00000085"/>
    </source>
</evidence>
<keyword evidence="9" id="KW-0479">Metal-binding</keyword>
<dbReference type="EC" id="2.7.13.3" evidence="4"/>
<dbReference type="SMART" id="SM00387">
    <property type="entry name" value="HATPase_c"/>
    <property type="match status" value="1"/>
</dbReference>
<dbReference type="GO" id="GO:0016020">
    <property type="term" value="C:membrane"/>
    <property type="evidence" value="ECO:0007669"/>
    <property type="project" value="InterPro"/>
</dbReference>
<dbReference type="InterPro" id="IPR004358">
    <property type="entry name" value="Sig_transdc_His_kin-like_C"/>
</dbReference>
<dbReference type="OrthoDB" id="227596at2"/>
<keyword evidence="8" id="KW-0808">Transferase</keyword>
<feature type="transmembrane region" description="Helical" evidence="16">
    <location>
        <begin position="37"/>
        <end position="57"/>
    </location>
</feature>
<dbReference type="Gene3D" id="1.20.5.1930">
    <property type="match status" value="1"/>
</dbReference>
<dbReference type="RefSeq" id="WP_089224698.1">
    <property type="nucleotide sequence ID" value="NZ_FZOF01000007.1"/>
</dbReference>
<evidence type="ECO:0000256" key="12">
    <source>
        <dbReference type="ARBA" id="ARBA00023012"/>
    </source>
</evidence>
<keyword evidence="13" id="KW-0411">Iron-sulfur</keyword>
<evidence type="ECO:0000256" key="2">
    <source>
        <dbReference type="ARBA" id="ARBA00001966"/>
    </source>
</evidence>
<dbReference type="Proteomes" id="UP000198280">
    <property type="component" value="Unassembled WGS sequence"/>
</dbReference>